<dbReference type="Proteomes" id="UP000199370">
    <property type="component" value="Unassembled WGS sequence"/>
</dbReference>
<dbReference type="AlphaFoldDB" id="A0A1G9UNT9"/>
<dbReference type="Gene3D" id="3.90.79.10">
    <property type="entry name" value="Nucleoside Triphosphate Pyrophosphohydrolase"/>
    <property type="match status" value="1"/>
</dbReference>
<evidence type="ECO:0008006" key="3">
    <source>
        <dbReference type="Google" id="ProtNLM"/>
    </source>
</evidence>
<keyword evidence="2" id="KW-1185">Reference proteome</keyword>
<dbReference type="RefSeq" id="WP_089732004.1">
    <property type="nucleotide sequence ID" value="NZ_FNIA01000004.1"/>
</dbReference>
<dbReference type="SUPFAM" id="SSF55811">
    <property type="entry name" value="Nudix"/>
    <property type="match status" value="1"/>
</dbReference>
<dbReference type="EMBL" id="FNIA01000004">
    <property type="protein sequence ID" value="SDM61608.1"/>
    <property type="molecule type" value="Genomic_DNA"/>
</dbReference>
<evidence type="ECO:0000313" key="1">
    <source>
        <dbReference type="EMBL" id="SDM61608.1"/>
    </source>
</evidence>
<reference evidence="1 2" key="1">
    <citation type="submission" date="2016-10" db="EMBL/GenBank/DDBJ databases">
        <authorList>
            <person name="de Groot N.N."/>
        </authorList>
    </citation>
    <scope>NUCLEOTIDE SEQUENCE [LARGE SCALE GENOMIC DNA]</scope>
    <source>
        <strain evidence="2">EB21,IBRC-M 10013,KCTC 4048</strain>
    </source>
</reference>
<protein>
    <recommendedName>
        <fullName evidence="3">Nudix hydrolase domain-containing protein</fullName>
    </recommendedName>
</protein>
<gene>
    <name evidence="1" type="ORF">SAMN05192554_104239</name>
</gene>
<dbReference type="InterPro" id="IPR015797">
    <property type="entry name" value="NUDIX_hydrolase-like_dom_sf"/>
</dbReference>
<proteinExistence type="predicted"/>
<sequence>MHDTTHDTTVVPNDPTELAARDDVEEVTQQFVHEDHDYCEEEYAGRAIVGVTTDAGDLLLIVAGGGENAVLPSPKVEHDDDWAEAARAEVSEVAGIDVRITGVERLRHAEQVLGGGGDPADVTTHLVLAAEPVAADPELAPPEDGSWTVEWVDSYPHHMLDEDSPSGDDVGLFLD</sequence>
<evidence type="ECO:0000313" key="2">
    <source>
        <dbReference type="Proteomes" id="UP000199370"/>
    </source>
</evidence>
<organism evidence="1 2">
    <name type="scientific">Haloarchaeobius iranensis</name>
    <dbReference type="NCBI Taxonomy" id="996166"/>
    <lineage>
        <taxon>Archaea</taxon>
        <taxon>Methanobacteriati</taxon>
        <taxon>Methanobacteriota</taxon>
        <taxon>Stenosarchaea group</taxon>
        <taxon>Halobacteria</taxon>
        <taxon>Halobacteriales</taxon>
        <taxon>Halorubellaceae</taxon>
        <taxon>Haloarchaeobius</taxon>
    </lineage>
</organism>
<dbReference type="OrthoDB" id="271740at2157"/>
<name>A0A1G9UNT9_9EURY</name>
<accession>A0A1G9UNT9</accession>